<comment type="caution">
    <text evidence="3">The sequence shown here is derived from an EMBL/GenBank/DDBJ whole genome shotgun (WGS) entry which is preliminary data.</text>
</comment>
<sequence length="53" mass="6000">EGNVDEAEKLVKKMRDNGFSPDVVTCNCRISALCNAGKVLEAFRIFKDMHRNE</sequence>
<evidence type="ECO:0000313" key="3">
    <source>
        <dbReference type="EMBL" id="KAF5179809.1"/>
    </source>
</evidence>
<evidence type="ECO:0000256" key="2">
    <source>
        <dbReference type="PROSITE-ProRule" id="PRU00708"/>
    </source>
</evidence>
<feature type="repeat" description="PPR" evidence="2">
    <location>
        <begin position="22"/>
        <end position="53"/>
    </location>
</feature>
<dbReference type="PANTHER" id="PTHR47932">
    <property type="entry name" value="ATPASE EXPRESSION PROTEIN 3"/>
    <property type="match status" value="1"/>
</dbReference>
<keyword evidence="1" id="KW-0677">Repeat</keyword>
<dbReference type="OrthoDB" id="185373at2759"/>
<dbReference type="Proteomes" id="UP000554482">
    <property type="component" value="Unassembled WGS sequence"/>
</dbReference>
<name>A0A7J6V421_THATH</name>
<dbReference type="InterPro" id="IPR002885">
    <property type="entry name" value="PPR_rpt"/>
</dbReference>
<accession>A0A7J6V421</accession>
<proteinExistence type="predicted"/>
<protein>
    <recommendedName>
        <fullName evidence="5">Pentatricopeptide repeat-containing protein</fullName>
    </recommendedName>
</protein>
<dbReference type="PROSITE" id="PS51375">
    <property type="entry name" value="PPR"/>
    <property type="match status" value="1"/>
</dbReference>
<dbReference type="Gene3D" id="1.25.40.10">
    <property type="entry name" value="Tetratricopeptide repeat domain"/>
    <property type="match status" value="1"/>
</dbReference>
<evidence type="ECO:0000313" key="4">
    <source>
        <dbReference type="Proteomes" id="UP000554482"/>
    </source>
</evidence>
<feature type="non-terminal residue" evidence="3">
    <location>
        <position position="1"/>
    </location>
</feature>
<evidence type="ECO:0000256" key="1">
    <source>
        <dbReference type="ARBA" id="ARBA00022737"/>
    </source>
</evidence>
<dbReference type="AlphaFoldDB" id="A0A7J6V421"/>
<dbReference type="InterPro" id="IPR011990">
    <property type="entry name" value="TPR-like_helical_dom_sf"/>
</dbReference>
<dbReference type="EMBL" id="JABWDY010038308">
    <property type="protein sequence ID" value="KAF5179809.1"/>
    <property type="molecule type" value="Genomic_DNA"/>
</dbReference>
<dbReference type="PANTHER" id="PTHR47932:SF63">
    <property type="entry name" value="OS08G0290000 PROTEIN"/>
    <property type="match status" value="1"/>
</dbReference>
<dbReference type="Pfam" id="PF13041">
    <property type="entry name" value="PPR_2"/>
    <property type="match status" value="1"/>
</dbReference>
<keyword evidence="4" id="KW-1185">Reference proteome</keyword>
<dbReference type="NCBIfam" id="TIGR00756">
    <property type="entry name" value="PPR"/>
    <property type="match status" value="2"/>
</dbReference>
<dbReference type="Pfam" id="PF01535">
    <property type="entry name" value="PPR"/>
    <property type="match status" value="1"/>
</dbReference>
<gene>
    <name evidence="3" type="ORF">FRX31_030605</name>
</gene>
<evidence type="ECO:0008006" key="5">
    <source>
        <dbReference type="Google" id="ProtNLM"/>
    </source>
</evidence>
<organism evidence="3 4">
    <name type="scientific">Thalictrum thalictroides</name>
    <name type="common">Rue-anemone</name>
    <name type="synonym">Anemone thalictroides</name>
    <dbReference type="NCBI Taxonomy" id="46969"/>
    <lineage>
        <taxon>Eukaryota</taxon>
        <taxon>Viridiplantae</taxon>
        <taxon>Streptophyta</taxon>
        <taxon>Embryophyta</taxon>
        <taxon>Tracheophyta</taxon>
        <taxon>Spermatophyta</taxon>
        <taxon>Magnoliopsida</taxon>
        <taxon>Ranunculales</taxon>
        <taxon>Ranunculaceae</taxon>
        <taxon>Thalictroideae</taxon>
        <taxon>Thalictrum</taxon>
    </lineage>
</organism>
<reference evidence="3 4" key="1">
    <citation type="submission" date="2020-06" db="EMBL/GenBank/DDBJ databases">
        <title>Transcriptomic and genomic resources for Thalictrum thalictroides and T. hernandezii: Facilitating candidate gene discovery in an emerging model plant lineage.</title>
        <authorList>
            <person name="Arias T."/>
            <person name="Riano-Pachon D.M."/>
            <person name="Di Stilio V.S."/>
        </authorList>
    </citation>
    <scope>NUCLEOTIDE SEQUENCE [LARGE SCALE GENOMIC DNA]</scope>
    <source>
        <strain evidence="4">cv. WT478/WT964</strain>
        <tissue evidence="3">Leaves</tissue>
    </source>
</reference>